<organism evidence="1 2">
    <name type="scientific">Sphaerulina musiva (strain SO2202)</name>
    <name type="common">Poplar stem canker fungus</name>
    <name type="synonym">Septoria musiva</name>
    <dbReference type="NCBI Taxonomy" id="692275"/>
    <lineage>
        <taxon>Eukaryota</taxon>
        <taxon>Fungi</taxon>
        <taxon>Dikarya</taxon>
        <taxon>Ascomycota</taxon>
        <taxon>Pezizomycotina</taxon>
        <taxon>Dothideomycetes</taxon>
        <taxon>Dothideomycetidae</taxon>
        <taxon>Mycosphaerellales</taxon>
        <taxon>Mycosphaerellaceae</taxon>
        <taxon>Sphaerulina</taxon>
    </lineage>
</organism>
<dbReference type="EMBL" id="KB456263">
    <property type="protein sequence ID" value="EMF13737.1"/>
    <property type="molecule type" value="Genomic_DNA"/>
</dbReference>
<dbReference type="RefSeq" id="XP_016761858.1">
    <property type="nucleotide sequence ID" value="XM_016910368.1"/>
</dbReference>
<dbReference type="AlphaFoldDB" id="M3B1Q9"/>
<keyword evidence="2" id="KW-1185">Reference proteome</keyword>
<evidence type="ECO:0000313" key="2">
    <source>
        <dbReference type="Proteomes" id="UP000016931"/>
    </source>
</evidence>
<proteinExistence type="predicted"/>
<gene>
    <name evidence="1" type="ORF">SEPMUDRAFT_84867</name>
</gene>
<dbReference type="HOGENOM" id="CLU_2747171_0_0_1"/>
<reference evidence="1 2" key="1">
    <citation type="journal article" date="2012" name="PLoS Pathog.">
        <title>Diverse lifestyles and strategies of plant pathogenesis encoded in the genomes of eighteen Dothideomycetes fungi.</title>
        <authorList>
            <person name="Ohm R.A."/>
            <person name="Feau N."/>
            <person name="Henrissat B."/>
            <person name="Schoch C.L."/>
            <person name="Horwitz B.A."/>
            <person name="Barry K.W."/>
            <person name="Condon B.J."/>
            <person name="Copeland A.C."/>
            <person name="Dhillon B."/>
            <person name="Glaser F."/>
            <person name="Hesse C.N."/>
            <person name="Kosti I."/>
            <person name="LaButti K."/>
            <person name="Lindquist E.A."/>
            <person name="Lucas S."/>
            <person name="Salamov A.A."/>
            <person name="Bradshaw R.E."/>
            <person name="Ciuffetti L."/>
            <person name="Hamelin R.C."/>
            <person name="Kema G.H.J."/>
            <person name="Lawrence C."/>
            <person name="Scott J.A."/>
            <person name="Spatafora J.W."/>
            <person name="Turgeon B.G."/>
            <person name="de Wit P.J.G.M."/>
            <person name="Zhong S."/>
            <person name="Goodwin S.B."/>
            <person name="Grigoriev I.V."/>
        </authorList>
    </citation>
    <scope>NUCLEOTIDE SEQUENCE [LARGE SCALE GENOMIC DNA]</scope>
    <source>
        <strain evidence="1 2">SO2202</strain>
    </source>
</reference>
<sequence length="71" mass="7571">MRKKTEDERGSRGKVVVAVGGEDGDVEVEEVAEVGIGARDTEPNSPAVGSTMELAIALHFCLRISVALWKC</sequence>
<accession>M3B1Q9</accession>
<feature type="non-terminal residue" evidence="1">
    <location>
        <position position="71"/>
    </location>
</feature>
<evidence type="ECO:0000313" key="1">
    <source>
        <dbReference type="EMBL" id="EMF13737.1"/>
    </source>
</evidence>
<dbReference type="GeneID" id="27907505"/>
<dbReference type="Proteomes" id="UP000016931">
    <property type="component" value="Unassembled WGS sequence"/>
</dbReference>
<protein>
    <submittedName>
        <fullName evidence="1">Uncharacterized protein</fullName>
    </submittedName>
</protein>
<name>M3B1Q9_SPHMS</name>